<dbReference type="eggNOG" id="ENOG50348SQ">
    <property type="taxonomic scope" value="Bacteria"/>
</dbReference>
<dbReference type="HOGENOM" id="CLU_926679_0_0_9"/>
<protein>
    <recommendedName>
        <fullName evidence="3">DUF4209 domain-containing protein</fullName>
    </recommendedName>
</protein>
<reference evidence="1 2" key="1">
    <citation type="submission" date="2010-08" db="EMBL/GenBank/DDBJ databases">
        <authorList>
            <consortium name="US DOE Joint Genome Institute (JGI-PGF)"/>
            <person name="Lucas S."/>
            <person name="Copeland A."/>
            <person name="Lapidus A."/>
            <person name="Cheng J.-F."/>
            <person name="Bruce D."/>
            <person name="Goodwin L."/>
            <person name="Pitluck S."/>
            <person name="Land M.L."/>
            <person name="Hauser L."/>
            <person name="Chang Y.-J."/>
            <person name="Anderson I.J."/>
            <person name="Johnson E."/>
            <person name="Mulhopadhyay B."/>
            <person name="Kyrpides N."/>
            <person name="Woyke T.J."/>
        </authorList>
    </citation>
    <scope>NUCLEOTIDE SEQUENCE [LARGE SCALE GENOMIC DNA]</scope>
    <source>
        <strain evidence="1 2">6</strain>
    </source>
</reference>
<name>I5AW86_EUBC6</name>
<reference evidence="1 2" key="2">
    <citation type="submission" date="2012-02" db="EMBL/GenBank/DDBJ databases">
        <title>Improved High-Quality Draft sequence of Eubacterium cellulosolvens 6.</title>
        <authorList>
            <consortium name="US DOE Joint Genome Institute"/>
            <person name="Lucas S."/>
            <person name="Han J."/>
            <person name="Lapidus A."/>
            <person name="Cheng J.-F."/>
            <person name="Goodwin L."/>
            <person name="Pitluck S."/>
            <person name="Peters L."/>
            <person name="Mikhailova N."/>
            <person name="Gu W."/>
            <person name="Detter J.C."/>
            <person name="Han C."/>
            <person name="Tapia R."/>
            <person name="Land M."/>
            <person name="Hauser L."/>
            <person name="Kyrpides N."/>
            <person name="Ivanova N."/>
            <person name="Pagani I."/>
            <person name="Johnson E."/>
            <person name="Mukhopadhyay B."/>
            <person name="Anderson I."/>
            <person name="Woyke T."/>
        </authorList>
    </citation>
    <scope>NUCLEOTIDE SEQUENCE [LARGE SCALE GENOMIC DNA]</scope>
    <source>
        <strain evidence="1 2">6</strain>
    </source>
</reference>
<evidence type="ECO:0000313" key="1">
    <source>
        <dbReference type="EMBL" id="EIM58059.1"/>
    </source>
</evidence>
<evidence type="ECO:0000313" key="2">
    <source>
        <dbReference type="Proteomes" id="UP000005753"/>
    </source>
</evidence>
<proteinExistence type="predicted"/>
<sequence length="300" mass="35195">MKGVVFMVKKTMNSLFLNYLLQSQDNIEANVEKWTKDFNIAENIDEISETLNEHMVFIMACWGEIGWCLPKWKEQEIKLGKVLNDLKNNIPINNIDEGLAECFKEKEIEALVILIQNHFNNSEKTKLDLAFELYLKQEYFASSVLLAGLIDSTSINQYLKTHDSESNVSQCWKCYGKVIQEKYGGKYFSGSFPYNQSAKNNQRAKKTIDFFRSIKHEGCFDNEKSILIQLSFALLKFFDDSNWQDKHNGKIPSSINRHWLVHSMYDYDDIKRADCIKLFCILFQMVELYSLEEKRHLRKK</sequence>
<dbReference type="AlphaFoldDB" id="I5AW86"/>
<keyword evidence="2" id="KW-1185">Reference proteome</keyword>
<accession>I5AW86</accession>
<dbReference type="EMBL" id="CM001487">
    <property type="protein sequence ID" value="EIM58059.1"/>
    <property type="molecule type" value="Genomic_DNA"/>
</dbReference>
<gene>
    <name evidence="1" type="ORF">EubceDRAFT1_2318</name>
</gene>
<evidence type="ECO:0008006" key="3">
    <source>
        <dbReference type="Google" id="ProtNLM"/>
    </source>
</evidence>
<dbReference type="Proteomes" id="UP000005753">
    <property type="component" value="Chromosome"/>
</dbReference>
<organism evidence="1 2">
    <name type="scientific">Eubacterium cellulosolvens (strain ATCC 43171 / JCM 9499 / 6)</name>
    <name type="common">Cillobacterium cellulosolvens</name>
    <dbReference type="NCBI Taxonomy" id="633697"/>
    <lineage>
        <taxon>Bacteria</taxon>
        <taxon>Bacillati</taxon>
        <taxon>Bacillota</taxon>
        <taxon>Clostridia</taxon>
        <taxon>Eubacteriales</taxon>
        <taxon>Eubacteriaceae</taxon>
        <taxon>Eubacterium</taxon>
    </lineage>
</organism>